<dbReference type="InterPro" id="IPR003343">
    <property type="entry name" value="Big_2"/>
</dbReference>
<feature type="signal peptide" evidence="1">
    <location>
        <begin position="1"/>
        <end position="21"/>
    </location>
</feature>
<dbReference type="EC" id="4.2.2.2" evidence="3"/>
<dbReference type="RefSeq" id="WP_302882575.1">
    <property type="nucleotide sequence ID" value="NZ_JAUMIT010000001.1"/>
</dbReference>
<dbReference type="Gene3D" id="2.60.40.1080">
    <property type="match status" value="2"/>
</dbReference>
<dbReference type="SUPFAM" id="SSF49373">
    <property type="entry name" value="Invasin/intimin cell-adhesion fragments"/>
    <property type="match status" value="2"/>
</dbReference>
<dbReference type="SMART" id="SM00635">
    <property type="entry name" value="BID_2"/>
    <property type="match status" value="2"/>
</dbReference>
<feature type="chain" id="PRO_5045331513" evidence="1">
    <location>
        <begin position="22"/>
        <end position="537"/>
    </location>
</feature>
<dbReference type="GO" id="GO:0030570">
    <property type="term" value="F:pectate lyase activity"/>
    <property type="evidence" value="ECO:0007669"/>
    <property type="project" value="UniProtKB-EC"/>
</dbReference>
<dbReference type="Pfam" id="PF02368">
    <property type="entry name" value="Big_2"/>
    <property type="match status" value="2"/>
</dbReference>
<dbReference type="NCBIfam" id="TIGR02474">
    <property type="entry name" value="pec_lyase"/>
    <property type="match status" value="1"/>
</dbReference>
<evidence type="ECO:0000259" key="2">
    <source>
        <dbReference type="SMART" id="SM00635"/>
    </source>
</evidence>
<dbReference type="SUPFAM" id="SSF81853">
    <property type="entry name" value="Family 10 polysaccharide lyase"/>
    <property type="match status" value="1"/>
</dbReference>
<dbReference type="InterPro" id="IPR008964">
    <property type="entry name" value="Invasin/intimin_cell_adhesion"/>
</dbReference>
<dbReference type="EMBL" id="JAUMIT010000001">
    <property type="protein sequence ID" value="MDO3693303.1"/>
    <property type="molecule type" value="Genomic_DNA"/>
</dbReference>
<feature type="domain" description="BIG2" evidence="2">
    <location>
        <begin position="120"/>
        <end position="196"/>
    </location>
</feature>
<feature type="domain" description="BIG2" evidence="2">
    <location>
        <begin position="32"/>
        <end position="107"/>
    </location>
</feature>
<evidence type="ECO:0000256" key="1">
    <source>
        <dbReference type="SAM" id="SignalP"/>
    </source>
</evidence>
<dbReference type="Proteomes" id="UP001168642">
    <property type="component" value="Unassembled WGS sequence"/>
</dbReference>
<protein>
    <submittedName>
        <fullName evidence="3">Pectate lyase</fullName>
        <ecNumber evidence="3">4.2.2.2</ecNumber>
    </submittedName>
</protein>
<dbReference type="Gene3D" id="1.50.10.20">
    <property type="match status" value="1"/>
</dbReference>
<dbReference type="InterPro" id="IPR012669">
    <property type="entry name" value="Pectate_lyase"/>
</dbReference>
<dbReference type="PROSITE" id="PS51257">
    <property type="entry name" value="PROKAR_LIPOPROTEIN"/>
    <property type="match status" value="1"/>
</dbReference>
<organism evidence="3 4">
    <name type="scientific">Wenyingzhuangia gilva</name>
    <dbReference type="NCBI Taxonomy" id="3057677"/>
    <lineage>
        <taxon>Bacteria</taxon>
        <taxon>Pseudomonadati</taxon>
        <taxon>Bacteroidota</taxon>
        <taxon>Flavobacteriia</taxon>
        <taxon>Flavobacteriales</taxon>
        <taxon>Flavobacteriaceae</taxon>
        <taxon>Wenyingzhuangia</taxon>
    </lineage>
</organism>
<name>A0ABT8VMW4_9FLAO</name>
<keyword evidence="1" id="KW-0732">Signal</keyword>
<evidence type="ECO:0000313" key="3">
    <source>
        <dbReference type="EMBL" id="MDO3693303.1"/>
    </source>
</evidence>
<evidence type="ECO:0000313" key="4">
    <source>
        <dbReference type="Proteomes" id="UP001168642"/>
    </source>
</evidence>
<reference evidence="3" key="1">
    <citation type="submission" date="2023-07" db="EMBL/GenBank/DDBJ databases">
        <title>Wenyingzhuangia sp. chi5 genome sequencing and assembly.</title>
        <authorList>
            <person name="Park S."/>
        </authorList>
    </citation>
    <scope>NUCLEOTIDE SEQUENCE</scope>
    <source>
        <strain evidence="3">Chi5</strain>
    </source>
</reference>
<keyword evidence="4" id="KW-1185">Reference proteome</keyword>
<dbReference type="Pfam" id="PF09492">
    <property type="entry name" value="Pec_lyase"/>
    <property type="match status" value="1"/>
</dbReference>
<proteinExistence type="predicted"/>
<comment type="caution">
    <text evidence="3">The sequence shown here is derived from an EMBL/GenBank/DDBJ whole genome shotgun (WGS) entry which is preliminary data.</text>
</comment>
<keyword evidence="3" id="KW-0456">Lyase</keyword>
<accession>A0ABT8VMW4</accession>
<gene>
    <name evidence="3" type="primary">pelA</name>
    <name evidence="3" type="ORF">QVZ41_00370</name>
</gene>
<sequence>MNKLKGLLLLLLGLFVFSACSTDSVEEEKDILVTKIIINAADITDGSITKLNVVVLPSNATNRAVTWSISDSSIALISETGIVNPLKNGTVTISATSDDGSEIVAEKTIKISGVAGPQIVVETINITGNDNISDGENKTYMAEVLPANASNKIISWSVSDTSIATITNQGILIPKKNGTVKVIASATDGSGIKGELSVTISGIFLTNLRAENMLLWQRSNGGWPKEPYNDFKGYDREQTEAEKTKALNEKNNTDTTIDNNHTIGEIRALLSAYVATDNINYLEAAERGIDYLFEAQYDNGGWPQYYPIRNNYSRRITYNDNAMGNVMNIMRDIFNKQNNFDVVKAEYAAKAKTAFDKGIQVILDTQVIVNGTKTAWCAQHDEVTLKPAMARDYELESNSGSESIGLIKLLMSLENPSPEVIDAIEKAVAWFDQVKIVGYALVEENGDKVLKESPGNVMWGRFYTLDDYTGNQYETLFNEFEPNQPFFCSRVKDSEGGGPRKTIAEISYERRNGYSWYGNWGKNLQSDYTKWKNANGL</sequence>